<dbReference type="EMBL" id="JBIUZV010000004">
    <property type="protein sequence ID" value="MFJ3046011.1"/>
    <property type="molecule type" value="Genomic_DNA"/>
</dbReference>
<evidence type="ECO:0000313" key="6">
    <source>
        <dbReference type="Proteomes" id="UP001617427"/>
    </source>
</evidence>
<dbReference type="Gene3D" id="1.10.1040.10">
    <property type="entry name" value="N-(1-d-carboxylethyl)-l-norvaline Dehydrogenase, domain 2"/>
    <property type="match status" value="1"/>
</dbReference>
<evidence type="ECO:0000256" key="2">
    <source>
        <dbReference type="ARBA" id="ARBA00023027"/>
    </source>
</evidence>
<dbReference type="SUPFAM" id="SSF51735">
    <property type="entry name" value="NAD(P)-binding Rossmann-fold domains"/>
    <property type="match status" value="1"/>
</dbReference>
<dbReference type="Gene3D" id="3.40.50.720">
    <property type="entry name" value="NAD(P)-binding Rossmann-like Domain"/>
    <property type="match status" value="1"/>
</dbReference>
<comment type="caution">
    <text evidence="5">The sequence shown here is derived from an EMBL/GenBank/DDBJ whole genome shotgun (WGS) entry which is preliminary data.</text>
</comment>
<dbReference type="Pfam" id="PF03446">
    <property type="entry name" value="NAD_binding_2"/>
    <property type="match status" value="1"/>
</dbReference>
<dbReference type="InterPro" id="IPR036291">
    <property type="entry name" value="NAD(P)-bd_dom_sf"/>
</dbReference>
<evidence type="ECO:0000259" key="3">
    <source>
        <dbReference type="Pfam" id="PF03446"/>
    </source>
</evidence>
<evidence type="ECO:0000313" key="5">
    <source>
        <dbReference type="EMBL" id="MFJ3046011.1"/>
    </source>
</evidence>
<dbReference type="InterPro" id="IPR015815">
    <property type="entry name" value="HIBADH-related"/>
</dbReference>
<dbReference type="InterPro" id="IPR008927">
    <property type="entry name" value="6-PGluconate_DH-like_C_sf"/>
</dbReference>
<keyword evidence="6" id="KW-1185">Reference proteome</keyword>
<dbReference type="InterPro" id="IPR013328">
    <property type="entry name" value="6PGD_dom2"/>
</dbReference>
<protein>
    <submittedName>
        <fullName evidence="5">NAD(P)-dependent oxidoreductase</fullName>
        <ecNumber evidence="5">1.1.-.-</ecNumber>
    </submittedName>
</protein>
<keyword evidence="2" id="KW-0520">NAD</keyword>
<proteinExistence type="predicted"/>
<dbReference type="InterPro" id="IPR029154">
    <property type="entry name" value="HIBADH-like_NADP-bd"/>
</dbReference>
<dbReference type="Proteomes" id="UP001617427">
    <property type="component" value="Unassembled WGS sequence"/>
</dbReference>
<keyword evidence="1 5" id="KW-0560">Oxidoreductase</keyword>
<dbReference type="RefSeq" id="WP_402699907.1">
    <property type="nucleotide sequence ID" value="NZ_JBIUZV010000004.1"/>
</dbReference>
<dbReference type="PANTHER" id="PTHR43060:SF15">
    <property type="entry name" value="3-HYDROXYISOBUTYRATE DEHYDROGENASE-LIKE 1, MITOCHONDRIAL-RELATED"/>
    <property type="match status" value="1"/>
</dbReference>
<reference evidence="5 6" key="1">
    <citation type="submission" date="2024-10" db="EMBL/GenBank/DDBJ databases">
        <title>The Natural Products Discovery Center: Release of the First 8490 Sequenced Strains for Exploring Actinobacteria Biosynthetic Diversity.</title>
        <authorList>
            <person name="Kalkreuter E."/>
            <person name="Kautsar S.A."/>
            <person name="Yang D."/>
            <person name="Bader C.D."/>
            <person name="Teijaro C.N."/>
            <person name="Fluegel L."/>
            <person name="Davis C.M."/>
            <person name="Simpson J.R."/>
            <person name="Lauterbach L."/>
            <person name="Steele A.D."/>
            <person name="Gui C."/>
            <person name="Meng S."/>
            <person name="Li G."/>
            <person name="Viehrig K."/>
            <person name="Ye F."/>
            <person name="Su P."/>
            <person name="Kiefer A.F."/>
            <person name="Nichols A."/>
            <person name="Cepeda A.J."/>
            <person name="Yan W."/>
            <person name="Fan B."/>
            <person name="Jiang Y."/>
            <person name="Adhikari A."/>
            <person name="Zheng C.-J."/>
            <person name="Schuster L."/>
            <person name="Cowan T.M."/>
            <person name="Smanski M.J."/>
            <person name="Chevrette M.G."/>
            <person name="De Carvalho L.P.S."/>
            <person name="Shen B."/>
        </authorList>
    </citation>
    <scope>NUCLEOTIDE SEQUENCE [LARGE SCALE GENOMIC DNA]</scope>
    <source>
        <strain evidence="5 6">NPDC087045</strain>
    </source>
</reference>
<dbReference type="Pfam" id="PF14833">
    <property type="entry name" value="NAD_binding_11"/>
    <property type="match status" value="1"/>
</dbReference>
<accession>A0ABW8EZ18</accession>
<gene>
    <name evidence="5" type="ORF">ACIPEN_09280</name>
</gene>
<dbReference type="PANTHER" id="PTHR43060">
    <property type="entry name" value="3-HYDROXYISOBUTYRATE DEHYDROGENASE-LIKE 1, MITOCHONDRIAL-RELATED"/>
    <property type="match status" value="1"/>
</dbReference>
<evidence type="ECO:0000256" key="1">
    <source>
        <dbReference type="ARBA" id="ARBA00023002"/>
    </source>
</evidence>
<feature type="domain" description="6-phosphogluconate dehydrogenase NADP-binding" evidence="3">
    <location>
        <begin position="3"/>
        <end position="157"/>
    </location>
</feature>
<feature type="domain" description="3-hydroxyisobutyrate dehydrogenase-like NAD-binding" evidence="4">
    <location>
        <begin position="164"/>
        <end position="281"/>
    </location>
</feature>
<dbReference type="EC" id="1.1.-.-" evidence="5"/>
<sequence>MKTIGFIGTGIMGLPMAGHLLRAGLAVKAWNRTPAKASPLAELGARIVPSAAEAARDVDALVCMLSSGPACDELLPGERGVIAAMKPGALLVVMSSIPVETARRQAAIAGEHGILYVDAPVSGGEKGAKEATLAIMAGGAAPAWEVAQPLLAVMGRPTHVGPAGCGQLAKLVNQMMVAANIASVSEAMLLAEHGGADVAKVREALLGGFADSTILRQHALRMIASDFTPGGPAKYQLKDTRTAIAFAHSVGLSLPMLNQADQLFGDMVEHGDGELDHSGIILELRRRQGLPA</sequence>
<dbReference type="GO" id="GO:0016491">
    <property type="term" value="F:oxidoreductase activity"/>
    <property type="evidence" value="ECO:0007669"/>
    <property type="project" value="UniProtKB-KW"/>
</dbReference>
<dbReference type="InterPro" id="IPR006115">
    <property type="entry name" value="6PGDH_NADP-bd"/>
</dbReference>
<name>A0ABW8EZ18_9BURK</name>
<dbReference type="SUPFAM" id="SSF48179">
    <property type="entry name" value="6-phosphogluconate dehydrogenase C-terminal domain-like"/>
    <property type="match status" value="1"/>
</dbReference>
<evidence type="ECO:0000259" key="4">
    <source>
        <dbReference type="Pfam" id="PF14833"/>
    </source>
</evidence>
<organism evidence="5 6">
    <name type="scientific">Herbaspirillum chlorophenolicum</name>
    <dbReference type="NCBI Taxonomy" id="211589"/>
    <lineage>
        <taxon>Bacteria</taxon>
        <taxon>Pseudomonadati</taxon>
        <taxon>Pseudomonadota</taxon>
        <taxon>Betaproteobacteria</taxon>
        <taxon>Burkholderiales</taxon>
        <taxon>Oxalobacteraceae</taxon>
        <taxon>Herbaspirillum</taxon>
    </lineage>
</organism>
<dbReference type="PIRSF" id="PIRSF000103">
    <property type="entry name" value="HIBADH"/>
    <property type="match status" value="1"/>
</dbReference>